<feature type="transmembrane region" description="Helical" evidence="6">
    <location>
        <begin position="93"/>
        <end position="120"/>
    </location>
</feature>
<evidence type="ECO:0000256" key="2">
    <source>
        <dbReference type="ARBA" id="ARBA00005645"/>
    </source>
</evidence>
<comment type="similarity">
    <text evidence="2">Belongs to the OB-RGRP/VPS55 family.</text>
</comment>
<feature type="transmembrane region" description="Helical" evidence="6">
    <location>
        <begin position="68"/>
        <end position="87"/>
    </location>
</feature>
<dbReference type="GO" id="GO:0016020">
    <property type="term" value="C:membrane"/>
    <property type="evidence" value="ECO:0007669"/>
    <property type="project" value="UniProtKB-SubCell"/>
</dbReference>
<protein>
    <recommendedName>
        <fullName evidence="9">Leptin receptor gene-related protein</fullName>
    </recommendedName>
</protein>
<evidence type="ECO:0000313" key="8">
    <source>
        <dbReference type="Proteomes" id="UP001187531"/>
    </source>
</evidence>
<dbReference type="PANTHER" id="PTHR12050">
    <property type="entry name" value="LEPTIN RECEPTOR-RELATED"/>
    <property type="match status" value="1"/>
</dbReference>
<dbReference type="GO" id="GO:0032511">
    <property type="term" value="P:late endosome to vacuole transport via multivesicular body sorting pathway"/>
    <property type="evidence" value="ECO:0007669"/>
    <property type="project" value="TreeGrafter"/>
</dbReference>
<keyword evidence="5 6" id="KW-0472">Membrane</keyword>
<keyword evidence="3 6" id="KW-0812">Transmembrane</keyword>
<proteinExistence type="inferred from homology"/>
<keyword evidence="8" id="KW-1185">Reference proteome</keyword>
<keyword evidence="4 6" id="KW-1133">Transmembrane helix</keyword>
<dbReference type="AlphaFoldDB" id="A0AA88LCH8"/>
<evidence type="ECO:0008006" key="9">
    <source>
        <dbReference type="Google" id="ProtNLM"/>
    </source>
</evidence>
<dbReference type="Proteomes" id="UP001187531">
    <property type="component" value="Unassembled WGS sequence"/>
</dbReference>
<evidence type="ECO:0000256" key="6">
    <source>
        <dbReference type="SAM" id="Phobius"/>
    </source>
</evidence>
<reference evidence="7" key="1">
    <citation type="submission" date="2023-07" db="EMBL/GenBank/DDBJ databases">
        <title>Chromosome-level genome assembly of Artemia franciscana.</title>
        <authorList>
            <person name="Jo E."/>
        </authorList>
    </citation>
    <scope>NUCLEOTIDE SEQUENCE</scope>
    <source>
        <tissue evidence="7">Whole body</tissue>
    </source>
</reference>
<dbReference type="GO" id="GO:0005768">
    <property type="term" value="C:endosome"/>
    <property type="evidence" value="ECO:0007669"/>
    <property type="project" value="TreeGrafter"/>
</dbReference>
<gene>
    <name evidence="7" type="ORF">QYM36_001701</name>
</gene>
<dbReference type="EMBL" id="JAVRJZ010000003">
    <property type="protein sequence ID" value="KAK2725337.1"/>
    <property type="molecule type" value="Genomic_DNA"/>
</dbReference>
<dbReference type="InterPro" id="IPR007262">
    <property type="entry name" value="Vps55/LEPROT"/>
</dbReference>
<dbReference type="PROSITE" id="PS51257">
    <property type="entry name" value="PROKAR_LIPOPROTEIN"/>
    <property type="match status" value="1"/>
</dbReference>
<comment type="caution">
    <text evidence="7">The sequence shown here is derived from an EMBL/GenBank/DDBJ whole genome shotgun (WGS) entry which is preliminary data.</text>
</comment>
<organism evidence="7 8">
    <name type="scientific">Artemia franciscana</name>
    <name type="common">Brine shrimp</name>
    <name type="synonym">Artemia sanfranciscana</name>
    <dbReference type="NCBI Taxonomy" id="6661"/>
    <lineage>
        <taxon>Eukaryota</taxon>
        <taxon>Metazoa</taxon>
        <taxon>Ecdysozoa</taxon>
        <taxon>Arthropoda</taxon>
        <taxon>Crustacea</taxon>
        <taxon>Branchiopoda</taxon>
        <taxon>Anostraca</taxon>
        <taxon>Artemiidae</taxon>
        <taxon>Artemia</taxon>
    </lineage>
</organism>
<evidence type="ECO:0000313" key="7">
    <source>
        <dbReference type="EMBL" id="KAK2725337.1"/>
    </source>
</evidence>
<evidence type="ECO:0000256" key="5">
    <source>
        <dbReference type="ARBA" id="ARBA00023136"/>
    </source>
</evidence>
<accession>A0AA88LCH8</accession>
<sequence>MAGVKALVALAFSGSIGMMFLVLACALPQYGAWWPFFLLAFYVLAPIPLSVSKRYSDGMSSTNSCQELALFITTGIVVSAFALPIVLARVGGIIEWGACILSLVGNSVMFLTIFGFFFAFGRDSIDYSMW</sequence>
<feature type="transmembrane region" description="Helical" evidence="6">
    <location>
        <begin position="34"/>
        <end position="56"/>
    </location>
</feature>
<evidence type="ECO:0000256" key="4">
    <source>
        <dbReference type="ARBA" id="ARBA00022989"/>
    </source>
</evidence>
<comment type="subcellular location">
    <subcellularLocation>
        <location evidence="1">Membrane</location>
        <topology evidence="1">Multi-pass membrane protein</topology>
    </subcellularLocation>
</comment>
<dbReference type="PANTHER" id="PTHR12050:SF0">
    <property type="entry name" value="RH04491P"/>
    <property type="match status" value="1"/>
</dbReference>
<evidence type="ECO:0000256" key="3">
    <source>
        <dbReference type="ARBA" id="ARBA00022692"/>
    </source>
</evidence>
<evidence type="ECO:0000256" key="1">
    <source>
        <dbReference type="ARBA" id="ARBA00004141"/>
    </source>
</evidence>
<dbReference type="Pfam" id="PF04133">
    <property type="entry name" value="Vps55"/>
    <property type="match status" value="1"/>
</dbReference>
<name>A0AA88LCH8_ARTSF</name>